<keyword evidence="3" id="KW-0479">Metal-binding</keyword>
<dbReference type="PANTHER" id="PTHR13058:SF19">
    <property type="entry name" value="LD40940P"/>
    <property type="match status" value="1"/>
</dbReference>
<dbReference type="PANTHER" id="PTHR13058">
    <property type="entry name" value="THREE PRIME REPAIR EXONUCLEASE 1, 2"/>
    <property type="match status" value="1"/>
</dbReference>
<evidence type="ECO:0000256" key="6">
    <source>
        <dbReference type="ARBA" id="ARBA00022842"/>
    </source>
</evidence>
<gene>
    <name evidence="7" type="ORF">KGM_212661</name>
</gene>
<dbReference type="SUPFAM" id="SSF53098">
    <property type="entry name" value="Ribonuclease H-like"/>
    <property type="match status" value="1"/>
</dbReference>
<name>A0A212F6M0_DANPL</name>
<evidence type="ECO:0000256" key="3">
    <source>
        <dbReference type="ARBA" id="ARBA00022723"/>
    </source>
</evidence>
<comment type="cofactor">
    <cofactor evidence="1">
        <name>Mg(2+)</name>
        <dbReference type="ChEBI" id="CHEBI:18420"/>
    </cofactor>
</comment>
<keyword evidence="6" id="KW-0460">Magnesium</keyword>
<keyword evidence="8" id="KW-1185">Reference proteome</keyword>
<dbReference type="GO" id="GO:0005737">
    <property type="term" value="C:cytoplasm"/>
    <property type="evidence" value="ECO:0007669"/>
    <property type="project" value="TreeGrafter"/>
</dbReference>
<dbReference type="GO" id="GO:0006308">
    <property type="term" value="P:DNA catabolic process"/>
    <property type="evidence" value="ECO:0007669"/>
    <property type="project" value="TreeGrafter"/>
</dbReference>
<dbReference type="STRING" id="278856.A0A212F6M0"/>
<dbReference type="KEGG" id="dpl:KGM_212661"/>
<evidence type="ECO:0000313" key="8">
    <source>
        <dbReference type="Proteomes" id="UP000007151"/>
    </source>
</evidence>
<dbReference type="eggNOG" id="KOG4793">
    <property type="taxonomic scope" value="Eukaryota"/>
</dbReference>
<protein>
    <recommendedName>
        <fullName evidence="9">Exonuclease domain-containing protein</fullName>
    </recommendedName>
</protein>
<evidence type="ECO:0000313" key="7">
    <source>
        <dbReference type="EMBL" id="OWR49385.1"/>
    </source>
</evidence>
<dbReference type="Proteomes" id="UP000007151">
    <property type="component" value="Unassembled WGS sequence"/>
</dbReference>
<comment type="caution">
    <text evidence="7">The sequence shown here is derived from an EMBL/GenBank/DDBJ whole genome shotgun (WGS) entry which is preliminary data.</text>
</comment>
<keyword evidence="5" id="KW-0269">Exonuclease</keyword>
<dbReference type="GO" id="GO:0046872">
    <property type="term" value="F:metal ion binding"/>
    <property type="evidence" value="ECO:0007669"/>
    <property type="project" value="UniProtKB-KW"/>
</dbReference>
<dbReference type="EMBL" id="AGBW02009994">
    <property type="protein sequence ID" value="OWR49385.1"/>
    <property type="molecule type" value="Genomic_DNA"/>
</dbReference>
<evidence type="ECO:0000256" key="2">
    <source>
        <dbReference type="ARBA" id="ARBA00022722"/>
    </source>
</evidence>
<keyword evidence="2" id="KW-0540">Nuclease</keyword>
<dbReference type="AlphaFoldDB" id="A0A212F6M0"/>
<dbReference type="InterPro" id="IPR040393">
    <property type="entry name" value="TREX1/2"/>
</dbReference>
<evidence type="ECO:0000256" key="4">
    <source>
        <dbReference type="ARBA" id="ARBA00022801"/>
    </source>
</evidence>
<dbReference type="InterPro" id="IPR036397">
    <property type="entry name" value="RNaseH_sf"/>
</dbReference>
<proteinExistence type="predicted"/>
<keyword evidence="4" id="KW-0378">Hydrolase</keyword>
<dbReference type="GO" id="GO:0008296">
    <property type="term" value="F:3'-5'-DNA exonuclease activity"/>
    <property type="evidence" value="ECO:0007669"/>
    <property type="project" value="TreeGrafter"/>
</dbReference>
<evidence type="ECO:0008006" key="9">
    <source>
        <dbReference type="Google" id="ProtNLM"/>
    </source>
</evidence>
<dbReference type="InterPro" id="IPR012337">
    <property type="entry name" value="RNaseH-like_sf"/>
</dbReference>
<sequence length="121" mass="13915">MKNIDIEQCKNKKICTSYDYNIEDTSDWPELDISNEDWDKIDSLVASFSEMASPKTDNKKMSYSLSNLYKVLLGKEPVNAHRAETDCVMLLECVLAVKEDFLSWADAKCKPIKEIKPLTRM</sequence>
<dbReference type="Gene3D" id="3.30.420.10">
    <property type="entry name" value="Ribonuclease H-like superfamily/Ribonuclease H"/>
    <property type="match status" value="1"/>
</dbReference>
<reference evidence="7 8" key="1">
    <citation type="journal article" date="2011" name="Cell">
        <title>The monarch butterfly genome yields insights into long-distance migration.</title>
        <authorList>
            <person name="Zhan S."/>
            <person name="Merlin C."/>
            <person name="Boore J.L."/>
            <person name="Reppert S.M."/>
        </authorList>
    </citation>
    <scope>NUCLEOTIDE SEQUENCE [LARGE SCALE GENOMIC DNA]</scope>
    <source>
        <strain evidence="7">F-2</strain>
    </source>
</reference>
<organism evidence="7 8">
    <name type="scientific">Danaus plexippus plexippus</name>
    <dbReference type="NCBI Taxonomy" id="278856"/>
    <lineage>
        <taxon>Eukaryota</taxon>
        <taxon>Metazoa</taxon>
        <taxon>Ecdysozoa</taxon>
        <taxon>Arthropoda</taxon>
        <taxon>Hexapoda</taxon>
        <taxon>Insecta</taxon>
        <taxon>Pterygota</taxon>
        <taxon>Neoptera</taxon>
        <taxon>Endopterygota</taxon>
        <taxon>Lepidoptera</taxon>
        <taxon>Glossata</taxon>
        <taxon>Ditrysia</taxon>
        <taxon>Papilionoidea</taxon>
        <taxon>Nymphalidae</taxon>
        <taxon>Danainae</taxon>
        <taxon>Danaini</taxon>
        <taxon>Danaina</taxon>
        <taxon>Danaus</taxon>
        <taxon>Danaus</taxon>
    </lineage>
</organism>
<dbReference type="InParanoid" id="A0A212F6M0"/>
<accession>A0A212F6M0</accession>
<evidence type="ECO:0000256" key="1">
    <source>
        <dbReference type="ARBA" id="ARBA00001946"/>
    </source>
</evidence>
<dbReference type="GO" id="GO:0003676">
    <property type="term" value="F:nucleic acid binding"/>
    <property type="evidence" value="ECO:0007669"/>
    <property type="project" value="InterPro"/>
</dbReference>
<evidence type="ECO:0000256" key="5">
    <source>
        <dbReference type="ARBA" id="ARBA00022839"/>
    </source>
</evidence>